<comment type="caution">
    <text evidence="2">The sequence shown here is derived from an EMBL/GenBank/DDBJ whole genome shotgun (WGS) entry which is preliminary data.</text>
</comment>
<accession>A0AAJ0B957</accession>
<dbReference type="Proteomes" id="UP001239445">
    <property type="component" value="Unassembled WGS sequence"/>
</dbReference>
<dbReference type="PROSITE" id="PS50011">
    <property type="entry name" value="PROTEIN_KINASE_DOM"/>
    <property type="match status" value="1"/>
</dbReference>
<evidence type="ECO:0000313" key="2">
    <source>
        <dbReference type="EMBL" id="KAK1753995.1"/>
    </source>
</evidence>
<dbReference type="InterPro" id="IPR011009">
    <property type="entry name" value="Kinase-like_dom_sf"/>
</dbReference>
<keyword evidence="3" id="KW-1185">Reference proteome</keyword>
<dbReference type="Pfam" id="PF07714">
    <property type="entry name" value="PK_Tyr_Ser-Thr"/>
    <property type="match status" value="1"/>
</dbReference>
<evidence type="ECO:0000313" key="3">
    <source>
        <dbReference type="Proteomes" id="UP001239445"/>
    </source>
</evidence>
<sequence length="279" mass="31104">MPYDAPFYQTCCGDEDDDTALSRPHYARQAEAARATTIPRFSSEEELERNLKPHLPELEQALRQTRPLGDSVFPLVAELLAQHGKGEWSLRPRTFAVLKILGCPELLDDFVKEGRYDSALPYTDGNLPSAVKGSTLRNKFLKLQALVACQESDIAALEEGGKHLHLLRPGDEYFRDRRSLGGGRQGIVESVVSLRSARPFVRKCFSRGLSVLLDSTVLREFEAELNSLKRLCHDHIVKLVGSYTDSDTVGIVMTPVADCDLEEFLRNAATDPISPAQRH</sequence>
<gene>
    <name evidence="2" type="ORF">QBC47DRAFT_423793</name>
</gene>
<name>A0AAJ0B957_9PEZI</name>
<dbReference type="InterPro" id="IPR000719">
    <property type="entry name" value="Prot_kinase_dom"/>
</dbReference>
<dbReference type="AlphaFoldDB" id="A0AAJ0B957"/>
<dbReference type="EMBL" id="MU839836">
    <property type="protein sequence ID" value="KAK1753995.1"/>
    <property type="molecule type" value="Genomic_DNA"/>
</dbReference>
<dbReference type="GO" id="GO:0005524">
    <property type="term" value="F:ATP binding"/>
    <property type="evidence" value="ECO:0007669"/>
    <property type="project" value="InterPro"/>
</dbReference>
<evidence type="ECO:0000259" key="1">
    <source>
        <dbReference type="PROSITE" id="PS50011"/>
    </source>
</evidence>
<protein>
    <recommendedName>
        <fullName evidence="1">Protein kinase domain-containing protein</fullName>
    </recommendedName>
</protein>
<reference evidence="2" key="1">
    <citation type="submission" date="2023-06" db="EMBL/GenBank/DDBJ databases">
        <title>Genome-scale phylogeny and comparative genomics of the fungal order Sordariales.</title>
        <authorList>
            <consortium name="Lawrence Berkeley National Laboratory"/>
            <person name="Hensen N."/>
            <person name="Bonometti L."/>
            <person name="Westerberg I."/>
            <person name="Brannstrom I.O."/>
            <person name="Guillou S."/>
            <person name="Cros-Aarteil S."/>
            <person name="Calhoun S."/>
            <person name="Haridas S."/>
            <person name="Kuo A."/>
            <person name="Mondo S."/>
            <person name="Pangilinan J."/>
            <person name="Riley R."/>
            <person name="Labutti K."/>
            <person name="Andreopoulos B."/>
            <person name="Lipzen A."/>
            <person name="Chen C."/>
            <person name="Yanf M."/>
            <person name="Daum C."/>
            <person name="Ng V."/>
            <person name="Clum A."/>
            <person name="Steindorff A."/>
            <person name="Ohm R."/>
            <person name="Martin F."/>
            <person name="Silar P."/>
            <person name="Natvig D."/>
            <person name="Lalanne C."/>
            <person name="Gautier V."/>
            <person name="Ament-Velasquez S.L."/>
            <person name="Kruys A."/>
            <person name="Hutchinson M.I."/>
            <person name="Powell A.J."/>
            <person name="Barry K."/>
            <person name="Miller A.N."/>
            <person name="Grigoriev I.V."/>
            <person name="Debuchy R."/>
            <person name="Gladieux P."/>
            <person name="Thoren M.H."/>
            <person name="Johannesson H."/>
        </authorList>
    </citation>
    <scope>NUCLEOTIDE SEQUENCE</scope>
    <source>
        <strain evidence="2">PSN4</strain>
    </source>
</reference>
<feature type="domain" description="Protein kinase" evidence="1">
    <location>
        <begin position="174"/>
        <end position="279"/>
    </location>
</feature>
<dbReference type="InterPro" id="IPR001245">
    <property type="entry name" value="Ser-Thr/Tyr_kinase_cat_dom"/>
</dbReference>
<proteinExistence type="predicted"/>
<dbReference type="Gene3D" id="1.10.510.10">
    <property type="entry name" value="Transferase(Phosphotransferase) domain 1"/>
    <property type="match status" value="1"/>
</dbReference>
<organism evidence="2 3">
    <name type="scientific">Echria macrotheca</name>
    <dbReference type="NCBI Taxonomy" id="438768"/>
    <lineage>
        <taxon>Eukaryota</taxon>
        <taxon>Fungi</taxon>
        <taxon>Dikarya</taxon>
        <taxon>Ascomycota</taxon>
        <taxon>Pezizomycotina</taxon>
        <taxon>Sordariomycetes</taxon>
        <taxon>Sordariomycetidae</taxon>
        <taxon>Sordariales</taxon>
        <taxon>Schizotheciaceae</taxon>
        <taxon>Echria</taxon>
    </lineage>
</organism>
<dbReference type="GO" id="GO:0004672">
    <property type="term" value="F:protein kinase activity"/>
    <property type="evidence" value="ECO:0007669"/>
    <property type="project" value="InterPro"/>
</dbReference>
<dbReference type="SUPFAM" id="SSF56112">
    <property type="entry name" value="Protein kinase-like (PK-like)"/>
    <property type="match status" value="1"/>
</dbReference>